<evidence type="ECO:0000313" key="2">
    <source>
        <dbReference type="Proteomes" id="UP000019376"/>
    </source>
</evidence>
<evidence type="ECO:0000313" key="1">
    <source>
        <dbReference type="EMBL" id="EPS32904.1"/>
    </source>
</evidence>
<proteinExistence type="predicted"/>
<dbReference type="HOGENOM" id="CLU_2622794_0_0_1"/>
<organism evidence="1 2">
    <name type="scientific">Penicillium oxalicum (strain 114-2 / CGMCC 5302)</name>
    <name type="common">Penicillium decumbens</name>
    <dbReference type="NCBI Taxonomy" id="933388"/>
    <lineage>
        <taxon>Eukaryota</taxon>
        <taxon>Fungi</taxon>
        <taxon>Dikarya</taxon>
        <taxon>Ascomycota</taxon>
        <taxon>Pezizomycotina</taxon>
        <taxon>Eurotiomycetes</taxon>
        <taxon>Eurotiomycetidae</taxon>
        <taxon>Eurotiales</taxon>
        <taxon>Aspergillaceae</taxon>
        <taxon>Penicillium</taxon>
    </lineage>
</organism>
<dbReference type="EMBL" id="KB644414">
    <property type="protein sequence ID" value="EPS32904.1"/>
    <property type="molecule type" value="Genomic_DNA"/>
</dbReference>
<gene>
    <name evidence="1" type="ORF">PDE_07865</name>
</gene>
<reference evidence="1 2" key="1">
    <citation type="journal article" date="2013" name="PLoS ONE">
        <title>Genomic and secretomic analyses reveal unique features of the lignocellulolytic enzyme system of Penicillium decumbens.</title>
        <authorList>
            <person name="Liu G."/>
            <person name="Zhang L."/>
            <person name="Wei X."/>
            <person name="Zou G."/>
            <person name="Qin Y."/>
            <person name="Ma L."/>
            <person name="Li J."/>
            <person name="Zheng H."/>
            <person name="Wang S."/>
            <person name="Wang C."/>
            <person name="Xun L."/>
            <person name="Zhao G.-P."/>
            <person name="Zhou Z."/>
            <person name="Qu Y."/>
        </authorList>
    </citation>
    <scope>NUCLEOTIDE SEQUENCE [LARGE SCALE GENOMIC DNA]</scope>
    <source>
        <strain evidence="2">114-2 / CGMCC 5302</strain>
    </source>
</reference>
<dbReference type="AlphaFoldDB" id="S7ZR80"/>
<protein>
    <submittedName>
        <fullName evidence="1">Uncharacterized protein</fullName>
    </submittedName>
</protein>
<sequence>MRLLWTVSSAKEPTQLSDMLKMYAVQFGRLRCLDEDLLDDAYAAGMDRMAAELSPKWRGNVNHWHCSAWTELQLGMNV</sequence>
<accession>S7ZR80</accession>
<keyword evidence="2" id="KW-1185">Reference proteome</keyword>
<dbReference type="Proteomes" id="UP000019376">
    <property type="component" value="Unassembled WGS sequence"/>
</dbReference>
<name>S7ZR80_PENO1</name>
<dbReference type="OrthoDB" id="10384785at2759"/>